<evidence type="ECO:0000256" key="2">
    <source>
        <dbReference type="ARBA" id="ARBA00006868"/>
    </source>
</evidence>
<comment type="similarity">
    <text evidence="2">Belongs to the ubiquitin-activating E1 family. ULA1 subfamily.</text>
</comment>
<dbReference type="PANTHER" id="PTHR10953">
    <property type="entry name" value="UBIQUITIN-ACTIVATING ENZYME E1"/>
    <property type="match status" value="1"/>
</dbReference>
<keyword evidence="8" id="KW-1185">Reference proteome</keyword>
<keyword evidence="4" id="KW-0833">Ubl conjugation pathway</keyword>
<evidence type="ECO:0000313" key="7">
    <source>
        <dbReference type="EMBL" id="NWY52587.1"/>
    </source>
</evidence>
<feature type="non-terminal residue" evidence="7">
    <location>
        <position position="1"/>
    </location>
</feature>
<dbReference type="AlphaFoldDB" id="A0A7K7F5N7"/>
<gene>
    <name evidence="7" type="primary">Nae1</name>
    <name evidence="7" type="ORF">CHIMIN_R03196</name>
</gene>
<feature type="domain" description="THIF-type NAD/FAD binding fold" evidence="6">
    <location>
        <begin position="84"/>
        <end position="561"/>
    </location>
</feature>
<dbReference type="Pfam" id="PF00899">
    <property type="entry name" value="ThiF"/>
    <property type="match status" value="1"/>
</dbReference>
<dbReference type="PANTHER" id="PTHR10953:SF29">
    <property type="entry name" value="NEDD8-ACTIVATING ENZYME E1 REGULATORY SUBUNIT"/>
    <property type="match status" value="1"/>
</dbReference>
<dbReference type="Proteomes" id="UP000557271">
    <property type="component" value="Unassembled WGS sequence"/>
</dbReference>
<sequence>LHDPKRNDLRVFLSPSRCRLWGDHGQEALEAAHVCVINATATGTEILKNLVLPGKWSARLYFLCTVPDNFRMVTYSQSFFSPQGIGSFTIVDGNLVSGEDVGNNFFLQKSHIGQNRAQSATELLQELNNDVSGNFVEESPEKLLDNDPSFFNRFNLVVATQLPESTLLRLAELLWNFNVPLLVCRTYGLVGYMRVIIKEHTVVESHPDNMLEDLRLDKPFPELREHIQSYDLDHMDKKDHSHTPWIVIVAKYLTKWFNEKSDQLPKSYKEKEAFRQLIRQGILKNENGTPEDEENFEEAIKNVNTALNTTEIPRCIAEIFNDDCCINLTEQSPSFWILARAVKEFVANEGQGSLPVRGTIPDMIADSSKFIKLQNVYREKAKEDIAAVRNHAAKLLQSLGKAPEAISERELKLFCDNSAFLRVVRCRSLSEEYGLNTFNKDEIISHMDNPDSELVLYLMLRAVDRFYKQHGRYPGVYNYQVEDDIGKLKSCLTGFLQEHGLSAVVKDDYVHEFCRYGAAEPHAMAALMGGAAAQEVIKVITGQFVIFNNTYIYSGMSQTSATFQL</sequence>
<comment type="caution">
    <text evidence="7">The sequence shown here is derived from an EMBL/GenBank/DDBJ whole genome shotgun (WGS) entry which is preliminary data.</text>
</comment>
<accession>A0A7K7F5N7</accession>
<dbReference type="OrthoDB" id="1708823at2759"/>
<evidence type="ECO:0000256" key="4">
    <source>
        <dbReference type="ARBA" id="ARBA00022786"/>
    </source>
</evidence>
<reference evidence="7 8" key="1">
    <citation type="submission" date="2019-09" db="EMBL/GenBank/DDBJ databases">
        <title>Bird 10,000 Genomes (B10K) Project - Family phase.</title>
        <authorList>
            <person name="Zhang G."/>
        </authorList>
    </citation>
    <scope>NUCLEOTIDE SEQUENCE [LARGE SCALE GENOMIC DNA]</scope>
    <source>
        <strain evidence="7">B10K-UC-030-51</strain>
    </source>
</reference>
<dbReference type="FunFam" id="3.40.50.720:FF:000174">
    <property type="entry name" value="NEDD8-activating enzyme E1 regulatory subunit"/>
    <property type="match status" value="1"/>
</dbReference>
<name>A0A7K7F5N7_CHIMN</name>
<dbReference type="InterPro" id="IPR000594">
    <property type="entry name" value="ThiF_NAD_FAD-bd"/>
</dbReference>
<dbReference type="InterPro" id="IPR045886">
    <property type="entry name" value="ThiF/MoeB/HesA"/>
</dbReference>
<dbReference type="UniPathway" id="UPA00885"/>
<evidence type="ECO:0000313" key="8">
    <source>
        <dbReference type="Proteomes" id="UP000557271"/>
    </source>
</evidence>
<organism evidence="7 8">
    <name type="scientific">Chionis minor</name>
    <name type="common">Black-faced sheathbill</name>
    <dbReference type="NCBI Taxonomy" id="227182"/>
    <lineage>
        <taxon>Eukaryota</taxon>
        <taxon>Metazoa</taxon>
        <taxon>Chordata</taxon>
        <taxon>Craniata</taxon>
        <taxon>Vertebrata</taxon>
        <taxon>Euteleostomi</taxon>
        <taxon>Archelosauria</taxon>
        <taxon>Archosauria</taxon>
        <taxon>Dinosauria</taxon>
        <taxon>Saurischia</taxon>
        <taxon>Theropoda</taxon>
        <taxon>Coelurosauria</taxon>
        <taxon>Aves</taxon>
        <taxon>Neognathae</taxon>
        <taxon>Neoaves</taxon>
        <taxon>Charadriiformes</taxon>
        <taxon>Chionididae</taxon>
        <taxon>Chionis</taxon>
    </lineage>
</organism>
<evidence type="ECO:0000256" key="3">
    <source>
        <dbReference type="ARBA" id="ARBA00015407"/>
    </source>
</evidence>
<dbReference type="PIRSF" id="PIRSF039099">
    <property type="entry name" value="APP-BP1"/>
    <property type="match status" value="1"/>
</dbReference>
<comment type="pathway">
    <text evidence="1">Protein modification; protein neddylation.</text>
</comment>
<protein>
    <recommendedName>
        <fullName evidence="3">NEDD8-activating enzyme E1 regulatory subunit</fullName>
    </recommendedName>
    <alternativeName>
        <fullName evidence="5">Amyloid protein-binding protein 1</fullName>
    </alternativeName>
</protein>
<dbReference type="InterPro" id="IPR030667">
    <property type="entry name" value="APP-BP1"/>
</dbReference>
<dbReference type="GO" id="GO:0019781">
    <property type="term" value="F:NEDD8 activating enzyme activity"/>
    <property type="evidence" value="ECO:0007669"/>
    <property type="project" value="InterPro"/>
</dbReference>
<evidence type="ECO:0000256" key="5">
    <source>
        <dbReference type="ARBA" id="ARBA00033048"/>
    </source>
</evidence>
<dbReference type="EMBL" id="VZSF01002828">
    <property type="protein sequence ID" value="NWY52587.1"/>
    <property type="molecule type" value="Genomic_DNA"/>
</dbReference>
<proteinExistence type="inferred from homology"/>
<dbReference type="GO" id="GO:0005737">
    <property type="term" value="C:cytoplasm"/>
    <property type="evidence" value="ECO:0007669"/>
    <property type="project" value="TreeGrafter"/>
</dbReference>
<feature type="non-terminal residue" evidence="7">
    <location>
        <position position="565"/>
    </location>
</feature>
<dbReference type="GO" id="GO:0045116">
    <property type="term" value="P:protein neddylation"/>
    <property type="evidence" value="ECO:0007669"/>
    <property type="project" value="UniProtKB-UniPathway"/>
</dbReference>
<evidence type="ECO:0000259" key="6">
    <source>
        <dbReference type="Pfam" id="PF00899"/>
    </source>
</evidence>
<dbReference type="FunFam" id="3.40.50.720:FF:000187">
    <property type="entry name" value="NEDD8-activating enzyme E1 regulatory subunit"/>
    <property type="match status" value="1"/>
</dbReference>
<dbReference type="InterPro" id="IPR035985">
    <property type="entry name" value="Ubiquitin-activating_enz"/>
</dbReference>
<dbReference type="CDD" id="cd01493">
    <property type="entry name" value="APPBP1_RUB"/>
    <property type="match status" value="1"/>
</dbReference>
<evidence type="ECO:0000256" key="1">
    <source>
        <dbReference type="ARBA" id="ARBA00005032"/>
    </source>
</evidence>
<dbReference type="Gene3D" id="3.40.50.720">
    <property type="entry name" value="NAD(P)-binding Rossmann-like Domain"/>
    <property type="match status" value="2"/>
</dbReference>
<dbReference type="SUPFAM" id="SSF69572">
    <property type="entry name" value="Activating enzymes of the ubiquitin-like proteins"/>
    <property type="match status" value="1"/>
</dbReference>